<organism evidence="1 2">
    <name type="scientific">Nonomuraea marmarensis</name>
    <dbReference type="NCBI Taxonomy" id="3351344"/>
    <lineage>
        <taxon>Bacteria</taxon>
        <taxon>Bacillati</taxon>
        <taxon>Actinomycetota</taxon>
        <taxon>Actinomycetes</taxon>
        <taxon>Streptosporangiales</taxon>
        <taxon>Streptosporangiaceae</taxon>
        <taxon>Nonomuraea</taxon>
    </lineage>
</organism>
<reference evidence="1 2" key="1">
    <citation type="submission" date="2024-10" db="EMBL/GenBank/DDBJ databases">
        <authorList>
            <person name="Topkara A.R."/>
            <person name="Saygin H."/>
        </authorList>
    </citation>
    <scope>NUCLEOTIDE SEQUENCE [LARGE SCALE GENOMIC DNA]</scope>
    <source>
        <strain evidence="1 2">M3C6</strain>
    </source>
</reference>
<dbReference type="RefSeq" id="WP_393177851.1">
    <property type="nucleotide sequence ID" value="NZ_JBICRM010000082.1"/>
</dbReference>
<name>A0ABW7AW45_9ACTN</name>
<comment type="caution">
    <text evidence="1">The sequence shown here is derived from an EMBL/GenBank/DDBJ whole genome shotgun (WGS) entry which is preliminary data.</text>
</comment>
<evidence type="ECO:0000313" key="1">
    <source>
        <dbReference type="EMBL" id="MFG1711253.1"/>
    </source>
</evidence>
<evidence type="ECO:0000313" key="2">
    <source>
        <dbReference type="Proteomes" id="UP001603978"/>
    </source>
</evidence>
<dbReference type="Proteomes" id="UP001603978">
    <property type="component" value="Unassembled WGS sequence"/>
</dbReference>
<sequence>MSRYWLATVVSPGETSTQVEAAYTRALHVLGKAHLLDDDAFLAELRGGRVPDHDEFPVLLAVSDNGPQMTSSATRMFMAGARIAQHFGPRRVVAGTINEYHHAA</sequence>
<gene>
    <name evidence="1" type="ORF">ACFLIM_49695</name>
</gene>
<keyword evidence="2" id="KW-1185">Reference proteome</keyword>
<protein>
    <submittedName>
        <fullName evidence="1">Uncharacterized protein</fullName>
    </submittedName>
</protein>
<accession>A0ABW7AW45</accession>
<proteinExistence type="predicted"/>
<dbReference type="EMBL" id="JBICRM010000082">
    <property type="protein sequence ID" value="MFG1711253.1"/>
    <property type="molecule type" value="Genomic_DNA"/>
</dbReference>